<dbReference type="PANTHER" id="PTHR28289">
    <property type="entry name" value="DASH COMPLEX SUBUNIT HSK3"/>
    <property type="match status" value="1"/>
</dbReference>
<dbReference type="GO" id="GO:0008608">
    <property type="term" value="P:attachment of spindle microtubules to kinetochore"/>
    <property type="evidence" value="ECO:0007669"/>
    <property type="project" value="InterPro"/>
</dbReference>
<dbReference type="AlphaFoldDB" id="A0A163JG72"/>
<protein>
    <submittedName>
        <fullName evidence="2">Uncharacterized protein</fullName>
    </submittedName>
</protein>
<dbReference type="PANTHER" id="PTHR28289:SF1">
    <property type="entry name" value="DASH COMPLEX SUBUNIT HSK3"/>
    <property type="match status" value="1"/>
</dbReference>
<feature type="coiled-coil region" evidence="1">
    <location>
        <begin position="14"/>
        <end position="41"/>
    </location>
</feature>
<keyword evidence="3" id="KW-1185">Reference proteome</keyword>
<accession>A0A163JG72</accession>
<reference evidence="2" key="1">
    <citation type="submission" date="2016-04" db="EMBL/GenBank/DDBJ databases">
        <authorList>
            <person name="Evans L.H."/>
            <person name="Alamgir A."/>
            <person name="Owens N."/>
            <person name="Weber N.D."/>
            <person name="Virtaneva K."/>
            <person name="Barbian K."/>
            <person name="Babar A."/>
            <person name="Rosenke K."/>
        </authorList>
    </citation>
    <scope>NUCLEOTIDE SEQUENCE [LARGE SCALE GENOMIC DNA]</scope>
    <source>
        <strain evidence="2">CBS 101.48</strain>
    </source>
</reference>
<evidence type="ECO:0000256" key="1">
    <source>
        <dbReference type="SAM" id="Coils"/>
    </source>
</evidence>
<sequence>MNSSTTATSKKLHYASLHAQLDRLNDNVLLLNKNIQVMADQVPSIQKIGVFHTAMSMSATRVLNDTNHLKLPRQRDQ</sequence>
<dbReference type="GO" id="GO:0042729">
    <property type="term" value="C:DASH complex"/>
    <property type="evidence" value="ECO:0007669"/>
    <property type="project" value="TreeGrafter"/>
</dbReference>
<dbReference type="InterPro" id="IPR013183">
    <property type="entry name" value="Hsk3-like"/>
</dbReference>
<evidence type="ECO:0000313" key="2">
    <source>
        <dbReference type="EMBL" id="SAL99143.1"/>
    </source>
</evidence>
<dbReference type="Proteomes" id="UP000078561">
    <property type="component" value="Unassembled WGS sequence"/>
</dbReference>
<dbReference type="OrthoDB" id="3358869at2759"/>
<dbReference type="InterPro" id="IPR042332">
    <property type="entry name" value="Hsk3"/>
</dbReference>
<dbReference type="EMBL" id="LT552482">
    <property type="protein sequence ID" value="SAL99143.1"/>
    <property type="molecule type" value="Genomic_DNA"/>
</dbReference>
<dbReference type="GO" id="GO:0051010">
    <property type="term" value="F:microtubule plus-end binding"/>
    <property type="evidence" value="ECO:0007669"/>
    <property type="project" value="TreeGrafter"/>
</dbReference>
<proteinExistence type="predicted"/>
<name>A0A163JG72_ABSGL</name>
<dbReference type="Pfam" id="PF08227">
    <property type="entry name" value="DASH_Hsk3"/>
    <property type="match status" value="1"/>
</dbReference>
<gene>
    <name evidence="2" type="primary">ABSGL_04724.1 scaffold 5764</name>
</gene>
<evidence type="ECO:0000313" key="3">
    <source>
        <dbReference type="Proteomes" id="UP000078561"/>
    </source>
</evidence>
<dbReference type="OMA" id="FMELREQ"/>
<keyword evidence="1" id="KW-0175">Coiled coil</keyword>
<dbReference type="InParanoid" id="A0A163JG72"/>
<organism evidence="2">
    <name type="scientific">Absidia glauca</name>
    <name type="common">Pin mould</name>
    <dbReference type="NCBI Taxonomy" id="4829"/>
    <lineage>
        <taxon>Eukaryota</taxon>
        <taxon>Fungi</taxon>
        <taxon>Fungi incertae sedis</taxon>
        <taxon>Mucoromycota</taxon>
        <taxon>Mucoromycotina</taxon>
        <taxon>Mucoromycetes</taxon>
        <taxon>Mucorales</taxon>
        <taxon>Cunninghamellaceae</taxon>
        <taxon>Absidia</taxon>
    </lineage>
</organism>